<dbReference type="EMBL" id="VTHL01000006">
    <property type="protein sequence ID" value="TYZ10892.1"/>
    <property type="molecule type" value="Genomic_DNA"/>
</dbReference>
<name>A0A5D6V6U9_9BACT</name>
<proteinExistence type="predicted"/>
<protein>
    <recommendedName>
        <fullName evidence="4">NTR domain-containing protein</fullName>
    </recommendedName>
</protein>
<dbReference type="RefSeq" id="WP_149070377.1">
    <property type="nucleotide sequence ID" value="NZ_VTHL01000006.1"/>
</dbReference>
<dbReference type="Gene3D" id="2.40.50.120">
    <property type="match status" value="1"/>
</dbReference>
<feature type="signal peptide" evidence="1">
    <location>
        <begin position="1"/>
        <end position="23"/>
    </location>
</feature>
<dbReference type="InterPro" id="IPR008993">
    <property type="entry name" value="TIMP-like_OB-fold"/>
</dbReference>
<feature type="chain" id="PRO_5022944278" description="NTR domain-containing protein" evidence="1">
    <location>
        <begin position="24"/>
        <end position="141"/>
    </location>
</feature>
<sequence length="141" mass="15565">MRLLTTFLLVSTLLLLASGEAIGCKCSIQAREFNSAVKINSLIFLGKLVQVSQVNDSSTSFSATYRFVPLKTWRGQPADTLTLHTGSSCGIRLVAGSTYVLYTNSGQDLHICQRIVSRNTQAEIKKLDSYFVKPRPLPKRP</sequence>
<accession>A0A5D6V6U9</accession>
<evidence type="ECO:0000313" key="3">
    <source>
        <dbReference type="Proteomes" id="UP000322791"/>
    </source>
</evidence>
<dbReference type="AlphaFoldDB" id="A0A5D6V6U9"/>
<evidence type="ECO:0000313" key="2">
    <source>
        <dbReference type="EMBL" id="TYZ10892.1"/>
    </source>
</evidence>
<dbReference type="Proteomes" id="UP000322791">
    <property type="component" value="Unassembled WGS sequence"/>
</dbReference>
<evidence type="ECO:0008006" key="4">
    <source>
        <dbReference type="Google" id="ProtNLM"/>
    </source>
</evidence>
<organism evidence="2 3">
    <name type="scientific">Hymenobacter lutimineralis</name>
    <dbReference type="NCBI Taxonomy" id="2606448"/>
    <lineage>
        <taxon>Bacteria</taxon>
        <taxon>Pseudomonadati</taxon>
        <taxon>Bacteroidota</taxon>
        <taxon>Cytophagia</taxon>
        <taxon>Cytophagales</taxon>
        <taxon>Hymenobacteraceae</taxon>
        <taxon>Hymenobacter</taxon>
    </lineage>
</organism>
<comment type="caution">
    <text evidence="2">The sequence shown here is derived from an EMBL/GenBank/DDBJ whole genome shotgun (WGS) entry which is preliminary data.</text>
</comment>
<gene>
    <name evidence="2" type="ORF">FY528_07485</name>
</gene>
<keyword evidence="3" id="KW-1185">Reference proteome</keyword>
<keyword evidence="1" id="KW-0732">Signal</keyword>
<evidence type="ECO:0000256" key="1">
    <source>
        <dbReference type="SAM" id="SignalP"/>
    </source>
</evidence>
<reference evidence="2 3" key="1">
    <citation type="submission" date="2019-08" db="EMBL/GenBank/DDBJ databases">
        <authorList>
            <person name="Seo M.-J."/>
        </authorList>
    </citation>
    <scope>NUCLEOTIDE SEQUENCE [LARGE SCALE GENOMIC DNA]</scope>
    <source>
        <strain evidence="2 3">KIGAM108</strain>
    </source>
</reference>